<dbReference type="EMBL" id="JBHMAA010000050">
    <property type="protein sequence ID" value="MFB9953060.1"/>
    <property type="molecule type" value="Genomic_DNA"/>
</dbReference>
<dbReference type="Gene3D" id="3.90.79.20">
    <property type="match status" value="1"/>
</dbReference>
<evidence type="ECO:0000256" key="3">
    <source>
        <dbReference type="ARBA" id="ARBA00009595"/>
    </source>
</evidence>
<dbReference type="InterPro" id="IPR015376">
    <property type="entry name" value="Znr_NADH_PPase"/>
</dbReference>
<reference evidence="12 13" key="1">
    <citation type="submission" date="2024-09" db="EMBL/GenBank/DDBJ databases">
        <authorList>
            <person name="Sun Q."/>
            <person name="Mori K."/>
        </authorList>
    </citation>
    <scope>NUCLEOTIDE SEQUENCE [LARGE SCALE GENOMIC DNA]</scope>
    <source>
        <strain evidence="12 13">TBRC 4938</strain>
    </source>
</reference>
<dbReference type="NCBIfam" id="NF001299">
    <property type="entry name" value="PRK00241.1"/>
    <property type="match status" value="1"/>
</dbReference>
<dbReference type="PANTHER" id="PTHR42904">
    <property type="entry name" value="NUDIX HYDROLASE, NUDC SUBFAMILY"/>
    <property type="match status" value="1"/>
</dbReference>
<evidence type="ECO:0000256" key="7">
    <source>
        <dbReference type="ARBA" id="ARBA00022842"/>
    </source>
</evidence>
<comment type="caution">
    <text evidence="12">The sequence shown here is derived from an EMBL/GenBank/DDBJ whole genome shotgun (WGS) entry which is preliminary data.</text>
</comment>
<accession>A0ABV6AR23</accession>
<sequence>MAATLFKTDSPHPEPSELTAFSGNRLDRQAEYRDDDCLEKALAIEGAHLFAFTGSRLILKHDGQVLDPLFAPYELAELRPDFDNAVLLGYKENGEPRIAVPVLIPAEELASHYKPTEARALFRDSLVEGELQGEVAQAVSLLNWNAANRFCGRCGSPTEPKIGGYKRVCTQCQHMMFPRTDPVVIMLAIDAERDRCLLGRSHHFQEGMYSCLAGFVEPGETIENAVRRETFEESGIEIGRVRYHASQPWPMPHSLMIGCYAEATSIEIRIDPQEMADVRWFERAEAAAMLDAGPDSPYFAPVRGAIAHRLLRDWIEWGEDWSAKPTE</sequence>
<keyword evidence="6 12" id="KW-0378">Hydrolase</keyword>
<evidence type="ECO:0000256" key="4">
    <source>
        <dbReference type="ARBA" id="ARBA00012381"/>
    </source>
</evidence>
<dbReference type="EC" id="3.6.1.22" evidence="4"/>
<organism evidence="12 13">
    <name type="scientific">Rhizobium puerariae</name>
    <dbReference type="NCBI Taxonomy" id="1585791"/>
    <lineage>
        <taxon>Bacteria</taxon>
        <taxon>Pseudomonadati</taxon>
        <taxon>Pseudomonadota</taxon>
        <taxon>Alphaproteobacteria</taxon>
        <taxon>Hyphomicrobiales</taxon>
        <taxon>Rhizobiaceae</taxon>
        <taxon>Rhizobium/Agrobacterium group</taxon>
        <taxon>Rhizobium</taxon>
    </lineage>
</organism>
<dbReference type="PROSITE" id="PS51462">
    <property type="entry name" value="NUDIX"/>
    <property type="match status" value="1"/>
</dbReference>
<dbReference type="InterPro" id="IPR000086">
    <property type="entry name" value="NUDIX_hydrolase_dom"/>
</dbReference>
<keyword evidence="5" id="KW-0479">Metal-binding</keyword>
<protein>
    <recommendedName>
        <fullName evidence="4">NAD(+) diphosphatase</fullName>
        <ecNumber evidence="4">3.6.1.22</ecNumber>
    </recommendedName>
</protein>
<dbReference type="GO" id="GO:0016787">
    <property type="term" value="F:hydrolase activity"/>
    <property type="evidence" value="ECO:0007669"/>
    <property type="project" value="UniProtKB-KW"/>
</dbReference>
<comment type="catalytic activity">
    <reaction evidence="9">
        <text>a 5'-end NAD(+)-phospho-ribonucleoside in mRNA + H2O = a 5'-end phospho-adenosine-phospho-ribonucleoside in mRNA + beta-nicotinamide D-ribonucleotide + 2 H(+)</text>
        <dbReference type="Rhea" id="RHEA:60876"/>
        <dbReference type="Rhea" id="RHEA-COMP:15698"/>
        <dbReference type="Rhea" id="RHEA-COMP:15719"/>
        <dbReference type="ChEBI" id="CHEBI:14649"/>
        <dbReference type="ChEBI" id="CHEBI:15377"/>
        <dbReference type="ChEBI" id="CHEBI:15378"/>
        <dbReference type="ChEBI" id="CHEBI:144029"/>
        <dbReference type="ChEBI" id="CHEBI:144051"/>
    </reaction>
    <physiologicalReaction direction="left-to-right" evidence="9">
        <dbReference type="Rhea" id="RHEA:60877"/>
    </physiologicalReaction>
</comment>
<evidence type="ECO:0000256" key="6">
    <source>
        <dbReference type="ARBA" id="ARBA00022801"/>
    </source>
</evidence>
<name>A0ABV6AR23_9HYPH</name>
<feature type="domain" description="Nudix hydrolase" evidence="11">
    <location>
        <begin position="178"/>
        <end position="303"/>
    </location>
</feature>
<proteinExistence type="inferred from homology"/>
<dbReference type="CDD" id="cd03429">
    <property type="entry name" value="NUDIX_NADH_pyrophosphatase_Nudt13"/>
    <property type="match status" value="1"/>
</dbReference>
<feature type="region of interest" description="Disordered" evidence="10">
    <location>
        <begin position="1"/>
        <end position="20"/>
    </location>
</feature>
<comment type="cofactor">
    <cofactor evidence="1">
        <name>Mg(2+)</name>
        <dbReference type="ChEBI" id="CHEBI:18420"/>
    </cofactor>
</comment>
<gene>
    <name evidence="12" type="primary">nudC</name>
    <name evidence="12" type="ORF">ACFFP0_29845</name>
</gene>
<evidence type="ECO:0000256" key="5">
    <source>
        <dbReference type="ARBA" id="ARBA00022723"/>
    </source>
</evidence>
<dbReference type="Pfam" id="PF09297">
    <property type="entry name" value="Zn_ribbon_NUD"/>
    <property type="match status" value="1"/>
</dbReference>
<dbReference type="Gene3D" id="3.90.79.10">
    <property type="entry name" value="Nucleoside Triphosphate Pyrophosphohydrolase"/>
    <property type="match status" value="1"/>
</dbReference>
<dbReference type="RefSeq" id="WP_377265863.1">
    <property type="nucleotide sequence ID" value="NZ_JBHMAA010000050.1"/>
</dbReference>
<dbReference type="PROSITE" id="PS00893">
    <property type="entry name" value="NUDIX_BOX"/>
    <property type="match status" value="1"/>
</dbReference>
<keyword evidence="13" id="KW-1185">Reference proteome</keyword>
<dbReference type="InterPro" id="IPR049734">
    <property type="entry name" value="NudC-like_C"/>
</dbReference>
<evidence type="ECO:0000256" key="10">
    <source>
        <dbReference type="SAM" id="MobiDB-lite"/>
    </source>
</evidence>
<dbReference type="SUPFAM" id="SSF55811">
    <property type="entry name" value="Nudix"/>
    <property type="match status" value="1"/>
</dbReference>
<comment type="cofactor">
    <cofactor evidence="2">
        <name>Zn(2+)</name>
        <dbReference type="ChEBI" id="CHEBI:29105"/>
    </cofactor>
</comment>
<dbReference type="Proteomes" id="UP001589692">
    <property type="component" value="Unassembled WGS sequence"/>
</dbReference>
<evidence type="ECO:0000256" key="9">
    <source>
        <dbReference type="ARBA" id="ARBA00023679"/>
    </source>
</evidence>
<evidence type="ECO:0000313" key="13">
    <source>
        <dbReference type="Proteomes" id="UP001589692"/>
    </source>
</evidence>
<keyword evidence="7" id="KW-0460">Magnesium</keyword>
<evidence type="ECO:0000313" key="12">
    <source>
        <dbReference type="EMBL" id="MFB9953060.1"/>
    </source>
</evidence>
<evidence type="ECO:0000256" key="1">
    <source>
        <dbReference type="ARBA" id="ARBA00001946"/>
    </source>
</evidence>
<evidence type="ECO:0000259" key="11">
    <source>
        <dbReference type="PROSITE" id="PS51462"/>
    </source>
</evidence>
<dbReference type="InterPro" id="IPR020084">
    <property type="entry name" value="NUDIX_hydrolase_CS"/>
</dbReference>
<dbReference type="Pfam" id="PF09296">
    <property type="entry name" value="NUDIX-like"/>
    <property type="match status" value="1"/>
</dbReference>
<evidence type="ECO:0000256" key="2">
    <source>
        <dbReference type="ARBA" id="ARBA00001947"/>
    </source>
</evidence>
<evidence type="ECO:0000256" key="8">
    <source>
        <dbReference type="ARBA" id="ARBA00023027"/>
    </source>
</evidence>
<dbReference type="Pfam" id="PF00293">
    <property type="entry name" value="NUDIX"/>
    <property type="match status" value="1"/>
</dbReference>
<comment type="similarity">
    <text evidence="3">Belongs to the Nudix hydrolase family. NudC subfamily.</text>
</comment>
<keyword evidence="8" id="KW-0520">NAD</keyword>
<dbReference type="PANTHER" id="PTHR42904:SF6">
    <property type="entry name" value="NAD-CAPPED RNA HYDROLASE NUDT12"/>
    <property type="match status" value="1"/>
</dbReference>
<dbReference type="InterPro" id="IPR015797">
    <property type="entry name" value="NUDIX_hydrolase-like_dom_sf"/>
</dbReference>
<dbReference type="InterPro" id="IPR015375">
    <property type="entry name" value="NADH_PPase-like_N"/>
</dbReference>
<dbReference type="InterPro" id="IPR050241">
    <property type="entry name" value="NAD-cap_RNA_hydrolase_NudC"/>
</dbReference>